<evidence type="ECO:0000256" key="1">
    <source>
        <dbReference type="ARBA" id="ARBA00002657"/>
    </source>
</evidence>
<dbReference type="PRINTS" id="PR00480">
    <property type="entry name" value="ASTACIN"/>
</dbReference>
<sequence length="326" mass="37385">MTKFVIFACLFATVLCRPASQSTKDVKKDEKEDGFHAVIKINNKREKDEKKGKELSATEAVELFEADIVKTPKLMARINRMKRNESEESPFDAIQNGAWPNAIVPYVITNMMTQQDRYAIAEAINEYKQKTCIRFVPRTNEPSYVNFIKGGGCYSMIGRQGGRQDISLGQGCGYKGIAIHEMMHALGFFHEQSRRDRDRYIRVNYQNIQSGMAYNFDMYRYGEALTLDEPYDTSSIMHYDNYAFSVTGYKTIESLRNPSDVLGQRNALSQIDINQLNKYYNCKSTTVTTKPSTCEDGIYLCRLGNTWCSKDSYYKNNCKKTCNLCK</sequence>
<dbReference type="PANTHER" id="PTHR10127">
    <property type="entry name" value="DISCOIDIN, CUB, EGF, LAMININ , AND ZINC METALLOPROTEASE DOMAIN CONTAINING"/>
    <property type="match status" value="1"/>
</dbReference>
<evidence type="ECO:0000313" key="9">
    <source>
        <dbReference type="Proteomes" id="UP001652625"/>
    </source>
</evidence>
<evidence type="ECO:0000256" key="3">
    <source>
        <dbReference type="ARBA" id="ARBA00022801"/>
    </source>
</evidence>
<feature type="domain" description="ShKT" evidence="7">
    <location>
        <begin position="273"/>
        <end position="325"/>
    </location>
</feature>
<dbReference type="PANTHER" id="PTHR10127:SF901">
    <property type="entry name" value="METALLOENDOPEPTIDASE"/>
    <property type="match status" value="1"/>
</dbReference>
<keyword evidence="6" id="KW-0732">Signal</keyword>
<dbReference type="InterPro" id="IPR001506">
    <property type="entry name" value="Peptidase_M12A"/>
</dbReference>
<dbReference type="InterPro" id="IPR003582">
    <property type="entry name" value="ShKT_dom"/>
</dbReference>
<feature type="active site" evidence="5">
    <location>
        <position position="181"/>
    </location>
</feature>
<gene>
    <name evidence="10" type="primary">LOC100206128</name>
</gene>
<keyword evidence="5 6" id="KW-0482">Metalloprotease</keyword>
<feature type="chain" id="PRO_5045006677" description="Metalloendopeptidase" evidence="6">
    <location>
        <begin position="17"/>
        <end position="326"/>
    </location>
</feature>
<keyword evidence="9" id="KW-1185">Reference proteome</keyword>
<name>A0ABM4BKR7_HYDVU</name>
<dbReference type="Proteomes" id="UP001652625">
    <property type="component" value="Chromosome 03"/>
</dbReference>
<dbReference type="InterPro" id="IPR006026">
    <property type="entry name" value="Peptidase_Metallo"/>
</dbReference>
<dbReference type="SMART" id="SM00235">
    <property type="entry name" value="ZnMc"/>
    <property type="match status" value="1"/>
</dbReference>
<reference evidence="10" key="1">
    <citation type="submission" date="2025-08" db="UniProtKB">
        <authorList>
            <consortium name="RefSeq"/>
        </authorList>
    </citation>
    <scope>IDENTIFICATION</scope>
</reference>
<feature type="binding site" evidence="5">
    <location>
        <position position="190"/>
    </location>
    <ligand>
        <name>Zn(2+)</name>
        <dbReference type="ChEBI" id="CHEBI:29105"/>
        <note>catalytic</note>
    </ligand>
</feature>
<feature type="domain" description="Peptidase M12A" evidence="8">
    <location>
        <begin position="79"/>
        <end position="283"/>
    </location>
</feature>
<keyword evidence="5 6" id="KW-0862">Zinc</keyword>
<organism evidence="9 10">
    <name type="scientific">Hydra vulgaris</name>
    <name type="common">Hydra</name>
    <name type="synonym">Hydra attenuata</name>
    <dbReference type="NCBI Taxonomy" id="6087"/>
    <lineage>
        <taxon>Eukaryota</taxon>
        <taxon>Metazoa</taxon>
        <taxon>Cnidaria</taxon>
        <taxon>Hydrozoa</taxon>
        <taxon>Hydroidolina</taxon>
        <taxon>Anthoathecata</taxon>
        <taxon>Aplanulata</taxon>
        <taxon>Hydridae</taxon>
        <taxon>Hydra</taxon>
    </lineage>
</organism>
<comment type="caution">
    <text evidence="4">Lacks conserved residue(s) required for the propagation of feature annotation.</text>
</comment>
<evidence type="ECO:0000256" key="6">
    <source>
        <dbReference type="RuleBase" id="RU361183"/>
    </source>
</evidence>
<feature type="signal peptide" evidence="6">
    <location>
        <begin position="1"/>
        <end position="16"/>
    </location>
</feature>
<dbReference type="PROSITE" id="PS51864">
    <property type="entry name" value="ASTACIN"/>
    <property type="match status" value="1"/>
</dbReference>
<dbReference type="GeneID" id="100206128"/>
<evidence type="ECO:0000313" key="10">
    <source>
        <dbReference type="RefSeq" id="XP_065649633.1"/>
    </source>
</evidence>
<keyword evidence="5 6" id="KW-0479">Metal-binding</keyword>
<accession>A0ABM4BKR7</accession>
<evidence type="ECO:0000259" key="8">
    <source>
        <dbReference type="PROSITE" id="PS51864"/>
    </source>
</evidence>
<comment type="function">
    <text evidence="1">Metalloprotease.</text>
</comment>
<keyword evidence="3 5" id="KW-0378">Hydrolase</keyword>
<keyword evidence="2 5" id="KW-0645">Protease</keyword>
<feature type="binding site" evidence="5">
    <location>
        <position position="180"/>
    </location>
    <ligand>
        <name>Zn(2+)</name>
        <dbReference type="ChEBI" id="CHEBI:29105"/>
        <note>catalytic</note>
    </ligand>
</feature>
<dbReference type="CDD" id="cd04280">
    <property type="entry name" value="ZnMc_astacin_like"/>
    <property type="match status" value="1"/>
</dbReference>
<dbReference type="SUPFAM" id="SSF55486">
    <property type="entry name" value="Metalloproteases ('zincins'), catalytic domain"/>
    <property type="match status" value="1"/>
</dbReference>
<evidence type="ECO:0000256" key="4">
    <source>
        <dbReference type="PROSITE-ProRule" id="PRU01005"/>
    </source>
</evidence>
<evidence type="ECO:0000259" key="7">
    <source>
        <dbReference type="PROSITE" id="PS51670"/>
    </source>
</evidence>
<evidence type="ECO:0000256" key="2">
    <source>
        <dbReference type="ARBA" id="ARBA00022670"/>
    </source>
</evidence>
<dbReference type="RefSeq" id="XP_065649633.1">
    <property type="nucleotide sequence ID" value="XM_065793561.1"/>
</dbReference>
<dbReference type="InterPro" id="IPR034035">
    <property type="entry name" value="Astacin-like_dom"/>
</dbReference>
<proteinExistence type="predicted"/>
<dbReference type="InterPro" id="IPR024079">
    <property type="entry name" value="MetalloPept_cat_dom_sf"/>
</dbReference>
<feature type="binding site" evidence="5">
    <location>
        <position position="184"/>
    </location>
    <ligand>
        <name>Zn(2+)</name>
        <dbReference type="ChEBI" id="CHEBI:29105"/>
        <note>catalytic</note>
    </ligand>
</feature>
<comment type="cofactor">
    <cofactor evidence="5 6">
        <name>Zn(2+)</name>
        <dbReference type="ChEBI" id="CHEBI:29105"/>
    </cofactor>
    <text evidence="5 6">Binds 1 zinc ion per subunit.</text>
</comment>
<dbReference type="PROSITE" id="PS51670">
    <property type="entry name" value="SHKT"/>
    <property type="match status" value="1"/>
</dbReference>
<dbReference type="Pfam" id="PF01400">
    <property type="entry name" value="Astacin"/>
    <property type="match status" value="1"/>
</dbReference>
<evidence type="ECO:0000256" key="5">
    <source>
        <dbReference type="PROSITE-ProRule" id="PRU01211"/>
    </source>
</evidence>
<dbReference type="Gene3D" id="3.40.390.10">
    <property type="entry name" value="Collagenase (Catalytic Domain)"/>
    <property type="match status" value="1"/>
</dbReference>
<protein>
    <recommendedName>
        <fullName evidence="6">Metalloendopeptidase</fullName>
        <ecNumber evidence="6">3.4.24.-</ecNumber>
    </recommendedName>
</protein>
<dbReference type="EC" id="3.4.24.-" evidence="6"/>